<evidence type="ECO:0000313" key="1">
    <source>
        <dbReference type="EMBL" id="KAF3761670.1"/>
    </source>
</evidence>
<accession>A0A9P4XW53</accession>
<protein>
    <recommendedName>
        <fullName evidence="3">F-box domain-containing protein</fullName>
    </recommendedName>
</protein>
<dbReference type="AlphaFoldDB" id="A0A9P4XW53"/>
<dbReference type="Proteomes" id="UP000803844">
    <property type="component" value="Unassembled WGS sequence"/>
</dbReference>
<evidence type="ECO:0008006" key="3">
    <source>
        <dbReference type="Google" id="ProtNLM"/>
    </source>
</evidence>
<dbReference type="EMBL" id="MU032351">
    <property type="protein sequence ID" value="KAF3761670.1"/>
    <property type="molecule type" value="Genomic_DNA"/>
</dbReference>
<gene>
    <name evidence="1" type="ORF">M406DRAFT_333731</name>
</gene>
<evidence type="ECO:0000313" key="2">
    <source>
        <dbReference type="Proteomes" id="UP000803844"/>
    </source>
</evidence>
<comment type="caution">
    <text evidence="1">The sequence shown here is derived from an EMBL/GenBank/DDBJ whole genome shotgun (WGS) entry which is preliminary data.</text>
</comment>
<reference evidence="1" key="1">
    <citation type="journal article" date="2020" name="Phytopathology">
        <title>Genome sequence of the chestnut blight fungus Cryphonectria parasitica EP155: A fundamental resource for an archetypical invasive plant pathogen.</title>
        <authorList>
            <person name="Crouch J.A."/>
            <person name="Dawe A."/>
            <person name="Aerts A."/>
            <person name="Barry K."/>
            <person name="Churchill A.C.L."/>
            <person name="Grimwood J."/>
            <person name="Hillman B."/>
            <person name="Milgroom M.G."/>
            <person name="Pangilinan J."/>
            <person name="Smith M."/>
            <person name="Salamov A."/>
            <person name="Schmutz J."/>
            <person name="Yadav J."/>
            <person name="Grigoriev I.V."/>
            <person name="Nuss D."/>
        </authorList>
    </citation>
    <scope>NUCLEOTIDE SEQUENCE</scope>
    <source>
        <strain evidence="1">EP155</strain>
    </source>
</reference>
<keyword evidence="2" id="KW-1185">Reference proteome</keyword>
<dbReference type="GeneID" id="63837995"/>
<proteinExistence type="predicted"/>
<dbReference type="RefSeq" id="XP_040772649.1">
    <property type="nucleotide sequence ID" value="XM_040920866.1"/>
</dbReference>
<name>A0A9P4XW53_CRYP1</name>
<organism evidence="1 2">
    <name type="scientific">Cryphonectria parasitica (strain ATCC 38755 / EP155)</name>
    <dbReference type="NCBI Taxonomy" id="660469"/>
    <lineage>
        <taxon>Eukaryota</taxon>
        <taxon>Fungi</taxon>
        <taxon>Dikarya</taxon>
        <taxon>Ascomycota</taxon>
        <taxon>Pezizomycotina</taxon>
        <taxon>Sordariomycetes</taxon>
        <taxon>Sordariomycetidae</taxon>
        <taxon>Diaporthales</taxon>
        <taxon>Cryphonectriaceae</taxon>
        <taxon>Cryphonectria-Endothia species complex</taxon>
        <taxon>Cryphonectria</taxon>
    </lineage>
</organism>
<sequence>MKGTHLSAGLVAGSTASPVITTLAPASDTPVYSMSPSAESFLLYPQLPAEIQDAILSNILDNEPSMFVDVCLCDRVPPMPPIALVSKKIRKQVQSIMELKRNGYSVVEAERDMTPQTLMRSHDMVLLPPTSMTKRLEGISLACCEEAGHIGVLVPSHSDRWYPELWPLSTSQLEKTSLVVQVPPQAAVSDATLTFKPYFKGSLALDNKPRVIGSFFREDKNVTKIVTEHWFDSKFTAMPGMFASTGQRVDGSRRWQNVILEGQADFAPVILFAHEHVIDSVQHLPYLSSPFPGFPTLKTKERYEAEHNVNMLVLMTTVQAEGMNKREKSSGAS</sequence>